<organism evidence="6 7">
    <name type="scientific">Linnemannia gamsii</name>
    <dbReference type="NCBI Taxonomy" id="64522"/>
    <lineage>
        <taxon>Eukaryota</taxon>
        <taxon>Fungi</taxon>
        <taxon>Fungi incertae sedis</taxon>
        <taxon>Mucoromycota</taxon>
        <taxon>Mortierellomycotina</taxon>
        <taxon>Mortierellomycetes</taxon>
        <taxon>Mortierellales</taxon>
        <taxon>Mortierellaceae</taxon>
        <taxon>Linnemannia</taxon>
    </lineage>
</organism>
<dbReference type="InterPro" id="IPR006671">
    <property type="entry name" value="Cyclin_N"/>
</dbReference>
<gene>
    <name evidence="6" type="primary">CCNA2</name>
    <name evidence="6" type="ORF">BGZ96_011740</name>
</gene>
<protein>
    <submittedName>
        <fullName evidence="6">Cyclin-A2</fullName>
    </submittedName>
</protein>
<dbReference type="InterPro" id="IPR004367">
    <property type="entry name" value="Cyclin_C-dom"/>
</dbReference>
<sequence length="592" mass="66474">MPDPRTEIHSYENIYKHVSSVAINSTTISTTPREPLKPTGQENKRRLPILRRPLSAVPDPKRRYYGQDDGEVETQTTSMTSRYGGVNLLKLPSNRSFLPEQPSGPLRSKQPLAQGQAQAHSGYKPRPTSTQSLSEQPNSRMATGTNKPGYPVKAGSVSPFFMAMNTIVAAKTETTTTTRSTFTDRIQDISDRTTRRAGVIENEIENVPAQVSRSVQRLVAPLPSPGARHIQKAAAASKQPIAPLRHPQVPAAADVEARTRGCADVQLKSAVTEPTTTLTRREREDDAVGVGSADTRPGKRRREVDEFDDMKQALLMQEIEDPMLAGEYSDSIFSYMRELEIMLAPSIGYLESRPRNAWSVRRLCVDIACRVCDSLNTVGETVFLAVNLLDRYLSCRTLQDDLYQPRILIVTCVLVASKFEERNPYARAIDFLHILGRLGLPPLDPAVFCAGERNLLQFFDYKLGWPGPLSFLRRCSRADSCDQAARLVAKYIIEAILIDERFVLYRPSLQAASALYIGRSMQGREDWPDILIEYSGYSFSEMEPAVLDMIAFLSENHVTSTAPFYKYKTRRRSFVSLLVARWIERRSHIQIL</sequence>
<dbReference type="Pfam" id="PF02984">
    <property type="entry name" value="Cyclin_C"/>
    <property type="match status" value="1"/>
</dbReference>
<dbReference type="InterPro" id="IPR039361">
    <property type="entry name" value="Cyclin"/>
</dbReference>
<reference evidence="6 7" key="1">
    <citation type="journal article" date="2020" name="Fungal Divers.">
        <title>Resolving the Mortierellaceae phylogeny through synthesis of multi-gene phylogenetics and phylogenomics.</title>
        <authorList>
            <person name="Vandepol N."/>
            <person name="Liber J."/>
            <person name="Desiro A."/>
            <person name="Na H."/>
            <person name="Kennedy M."/>
            <person name="Barry K."/>
            <person name="Grigoriev I.V."/>
            <person name="Miller A.N."/>
            <person name="O'Donnell K."/>
            <person name="Stajich J.E."/>
            <person name="Bonito G."/>
        </authorList>
    </citation>
    <scope>NUCLEOTIDE SEQUENCE [LARGE SCALE GENOMIC DNA]</scope>
    <source>
        <strain evidence="6 7">AD045</strain>
    </source>
</reference>
<dbReference type="PANTHER" id="PTHR10177">
    <property type="entry name" value="CYCLINS"/>
    <property type="match status" value="1"/>
</dbReference>
<evidence type="ECO:0000256" key="2">
    <source>
        <dbReference type="RuleBase" id="RU000383"/>
    </source>
</evidence>
<evidence type="ECO:0000313" key="6">
    <source>
        <dbReference type="EMBL" id="KAG0283894.1"/>
    </source>
</evidence>
<keyword evidence="1 2" id="KW-0195">Cyclin</keyword>
<dbReference type="EMBL" id="JAAAIM010000842">
    <property type="protein sequence ID" value="KAG0283894.1"/>
    <property type="molecule type" value="Genomic_DNA"/>
</dbReference>
<keyword evidence="7" id="KW-1185">Reference proteome</keyword>
<comment type="caution">
    <text evidence="6">The sequence shown here is derived from an EMBL/GenBank/DDBJ whole genome shotgun (WGS) entry which is preliminary data.</text>
</comment>
<dbReference type="Gene3D" id="1.10.472.10">
    <property type="entry name" value="Cyclin-like"/>
    <property type="match status" value="2"/>
</dbReference>
<dbReference type="InterPro" id="IPR013763">
    <property type="entry name" value="Cyclin-like_dom"/>
</dbReference>
<feature type="domain" description="Cyclin-like" evidence="4">
    <location>
        <begin position="470"/>
        <end position="551"/>
    </location>
</feature>
<name>A0ABQ7JRP7_9FUNG</name>
<dbReference type="InterPro" id="IPR036915">
    <property type="entry name" value="Cyclin-like_sf"/>
</dbReference>
<feature type="region of interest" description="Disordered" evidence="3">
    <location>
        <begin position="25"/>
        <end position="151"/>
    </location>
</feature>
<dbReference type="Proteomes" id="UP001194696">
    <property type="component" value="Unassembled WGS sequence"/>
</dbReference>
<dbReference type="Pfam" id="PF00134">
    <property type="entry name" value="Cyclin_N"/>
    <property type="match status" value="1"/>
</dbReference>
<evidence type="ECO:0000313" key="7">
    <source>
        <dbReference type="Proteomes" id="UP001194696"/>
    </source>
</evidence>
<evidence type="ECO:0000256" key="1">
    <source>
        <dbReference type="ARBA" id="ARBA00023127"/>
    </source>
</evidence>
<evidence type="ECO:0000259" key="4">
    <source>
        <dbReference type="SMART" id="SM00385"/>
    </source>
</evidence>
<evidence type="ECO:0000256" key="3">
    <source>
        <dbReference type="SAM" id="MobiDB-lite"/>
    </source>
</evidence>
<comment type="similarity">
    <text evidence="2">Belongs to the cyclin family.</text>
</comment>
<proteinExistence type="inferred from homology"/>
<dbReference type="SMART" id="SM01332">
    <property type="entry name" value="Cyclin_C"/>
    <property type="match status" value="1"/>
</dbReference>
<evidence type="ECO:0000259" key="5">
    <source>
        <dbReference type="SMART" id="SM01332"/>
    </source>
</evidence>
<feature type="compositionally biased region" description="Polar residues" evidence="3">
    <location>
        <begin position="127"/>
        <end position="146"/>
    </location>
</feature>
<feature type="domain" description="Cyclin-like" evidence="4">
    <location>
        <begin position="369"/>
        <end position="457"/>
    </location>
</feature>
<dbReference type="SMART" id="SM00385">
    <property type="entry name" value="CYCLIN"/>
    <property type="match status" value="2"/>
</dbReference>
<dbReference type="SUPFAM" id="SSF47954">
    <property type="entry name" value="Cyclin-like"/>
    <property type="match status" value="2"/>
</dbReference>
<feature type="region of interest" description="Disordered" evidence="3">
    <location>
        <begin position="274"/>
        <end position="302"/>
    </location>
</feature>
<accession>A0ABQ7JRP7</accession>
<feature type="domain" description="Cyclin C-terminal" evidence="5">
    <location>
        <begin position="466"/>
        <end position="581"/>
    </location>
</feature>